<evidence type="ECO:0000256" key="2">
    <source>
        <dbReference type="ARBA" id="ARBA00022448"/>
    </source>
</evidence>
<dbReference type="CDD" id="cd18588">
    <property type="entry name" value="ABC_6TM_CyaB_HlyB_like"/>
    <property type="match status" value="1"/>
</dbReference>
<evidence type="ECO:0000259" key="12">
    <source>
        <dbReference type="PROSITE" id="PS50990"/>
    </source>
</evidence>
<dbReference type="GO" id="GO:0008233">
    <property type="term" value="F:peptidase activity"/>
    <property type="evidence" value="ECO:0007669"/>
    <property type="project" value="InterPro"/>
</dbReference>
<dbReference type="FunFam" id="3.40.50.300:FF:000299">
    <property type="entry name" value="ABC transporter ATP-binding protein/permease"/>
    <property type="match status" value="1"/>
</dbReference>
<evidence type="ECO:0000256" key="8">
    <source>
        <dbReference type="ARBA" id="ARBA00023136"/>
    </source>
</evidence>
<dbReference type="InterPro" id="IPR010132">
    <property type="entry name" value="ATPase_T1SS_HlyB"/>
</dbReference>
<dbReference type="InterPro" id="IPR027417">
    <property type="entry name" value="P-loop_NTPase"/>
</dbReference>
<dbReference type="CDD" id="cd02417">
    <property type="entry name" value="Peptidase_C39_likeA"/>
    <property type="match status" value="1"/>
</dbReference>
<evidence type="ECO:0000259" key="10">
    <source>
        <dbReference type="PROSITE" id="PS50893"/>
    </source>
</evidence>
<dbReference type="SUPFAM" id="SSF52540">
    <property type="entry name" value="P-loop containing nucleoside triphosphate hydrolases"/>
    <property type="match status" value="1"/>
</dbReference>
<name>A0A6J4L6L3_9BACT</name>
<dbReference type="PANTHER" id="PTHR24221:SF647">
    <property type="entry name" value="BLL6336 PROTEIN"/>
    <property type="match status" value="1"/>
</dbReference>
<feature type="domain" description="ABC transporter" evidence="10">
    <location>
        <begin position="482"/>
        <end position="717"/>
    </location>
</feature>
<dbReference type="InterPro" id="IPR039395">
    <property type="entry name" value="Peptidase_C39-like_A"/>
</dbReference>
<dbReference type="InterPro" id="IPR003439">
    <property type="entry name" value="ABC_transporter-like_ATP-bd"/>
</dbReference>
<dbReference type="Pfam" id="PF03412">
    <property type="entry name" value="Peptidase_C39"/>
    <property type="match status" value="1"/>
</dbReference>
<reference evidence="13" key="1">
    <citation type="submission" date="2020-02" db="EMBL/GenBank/DDBJ databases">
        <authorList>
            <person name="Meier V. D."/>
        </authorList>
    </citation>
    <scope>NUCLEOTIDE SEQUENCE</scope>
    <source>
        <strain evidence="13">AVDCRST_MAG68</strain>
    </source>
</reference>
<dbReference type="PROSITE" id="PS50893">
    <property type="entry name" value="ABC_TRANSPORTER_2"/>
    <property type="match status" value="1"/>
</dbReference>
<dbReference type="PROSITE" id="PS50990">
    <property type="entry name" value="PEPTIDASE_C39"/>
    <property type="match status" value="1"/>
</dbReference>
<dbReference type="Pfam" id="PF00664">
    <property type="entry name" value="ABC_membrane"/>
    <property type="match status" value="1"/>
</dbReference>
<keyword evidence="4 9" id="KW-0812">Transmembrane</keyword>
<dbReference type="GO" id="GO:0006508">
    <property type="term" value="P:proteolysis"/>
    <property type="evidence" value="ECO:0007669"/>
    <property type="project" value="InterPro"/>
</dbReference>
<dbReference type="InterPro" id="IPR017871">
    <property type="entry name" value="ABC_transporter-like_CS"/>
</dbReference>
<comment type="subcellular location">
    <subcellularLocation>
        <location evidence="1">Cell membrane</location>
        <topology evidence="1">Multi-pass membrane protein</topology>
    </subcellularLocation>
</comment>
<evidence type="ECO:0000259" key="11">
    <source>
        <dbReference type="PROSITE" id="PS50929"/>
    </source>
</evidence>
<dbReference type="NCBIfam" id="TIGR01846">
    <property type="entry name" value="type_I_sec_HlyB"/>
    <property type="match status" value="1"/>
</dbReference>
<dbReference type="EMBL" id="CADCTW010000102">
    <property type="protein sequence ID" value="CAA9325288.1"/>
    <property type="molecule type" value="Genomic_DNA"/>
</dbReference>
<keyword evidence="3" id="KW-1003">Cell membrane</keyword>
<dbReference type="SMART" id="SM00382">
    <property type="entry name" value="AAA"/>
    <property type="match status" value="1"/>
</dbReference>
<feature type="transmembrane region" description="Helical" evidence="9">
    <location>
        <begin position="278"/>
        <end position="303"/>
    </location>
</feature>
<dbReference type="GO" id="GO:0140359">
    <property type="term" value="F:ABC-type transporter activity"/>
    <property type="evidence" value="ECO:0007669"/>
    <property type="project" value="InterPro"/>
</dbReference>
<evidence type="ECO:0000256" key="3">
    <source>
        <dbReference type="ARBA" id="ARBA00022475"/>
    </source>
</evidence>
<feature type="domain" description="Peptidase C39" evidence="12">
    <location>
        <begin position="11"/>
        <end position="139"/>
    </location>
</feature>
<dbReference type="InterPro" id="IPR005074">
    <property type="entry name" value="Peptidase_C39"/>
</dbReference>
<dbReference type="GO" id="GO:0034040">
    <property type="term" value="F:ATPase-coupled lipid transmembrane transporter activity"/>
    <property type="evidence" value="ECO:0007669"/>
    <property type="project" value="TreeGrafter"/>
</dbReference>
<dbReference type="AlphaFoldDB" id="A0A6J4L6L3"/>
<protein>
    <submittedName>
        <fullName evidence="13">RTX toxin transporter, ATP-binding protein</fullName>
    </submittedName>
</protein>
<keyword evidence="6 13" id="KW-0067">ATP-binding</keyword>
<feature type="transmembrane region" description="Helical" evidence="9">
    <location>
        <begin position="201"/>
        <end position="222"/>
    </location>
</feature>
<keyword evidence="7 9" id="KW-1133">Transmembrane helix</keyword>
<dbReference type="GO" id="GO:0016887">
    <property type="term" value="F:ATP hydrolysis activity"/>
    <property type="evidence" value="ECO:0007669"/>
    <property type="project" value="InterPro"/>
</dbReference>
<evidence type="ECO:0000256" key="1">
    <source>
        <dbReference type="ARBA" id="ARBA00004651"/>
    </source>
</evidence>
<sequence length="721" mass="79008">MKLEVPIRVSQVEAPPEDAPPPLDSGLACLVIMARLHGVAADADQLAHEHATEGKPFTRADILLAARELGLQARAVTARADRMDRLPLPAVAVGRDGGFFVLARVDGGSALVHDPVAGRPETVAAAVLEERWTGELLLFASRASLAGEMSRFDFTWFIPAIVRYRRLLGEVLAVSFVLQLFALVTPLFFQVVMDKVLVNRGFATLDVIAVGLLVVSVFEVLLTGLRSYVFAHTTSRIDVELGARLFRHLLNLPLAYFQARRVGDSVARVRELENIRSFLTGNAITLVLDLLFSVVFLAVMLYYSVWLTLVVVLSLPCYAILTALFTPVLRTRLNEKFARGAENQAFLVEAMTGIGTVKAMAVEPQLTRRWDNQLAAYVSASFRTTTISTMAGGGVSLVGKLVTVATMWLGARLVIGGEMTVGQLIAFNMLAGHVARPVMRLAQLWTDFQQTGISVQRLGDILNTRTEVAGNRSTLPPIQGRIRFDNIVFRYRSDGPEILRGVELEIEPGEVIGIVGRSGSGKSTLTRLVQRLYVPERGQVLIDGMDLTLADTSSLRRQIGTVLQENVLFNRTVRENISLADPGAPLEAVIQAARMAGAHDFILELAEAYDTMVGEQGSTLSGGQRQRIAIARALMSNPRILIFDEATSALDYESERIIQDNMKAICRGRTVLIIAHRLSAVRDADRIVVMERGQIVEVGPHAELLRDPEGHYSRLHRMQGG</sequence>
<keyword evidence="8 9" id="KW-0472">Membrane</keyword>
<feature type="transmembrane region" description="Helical" evidence="9">
    <location>
        <begin position="167"/>
        <end position="189"/>
    </location>
</feature>
<dbReference type="FunFam" id="1.20.1560.10:FF:000056">
    <property type="entry name" value="Alpha-hemolysin translocation ATP-binding protein HlyB"/>
    <property type="match status" value="1"/>
</dbReference>
<dbReference type="GO" id="GO:0005524">
    <property type="term" value="F:ATP binding"/>
    <property type="evidence" value="ECO:0007669"/>
    <property type="project" value="UniProtKB-KW"/>
</dbReference>
<dbReference type="GO" id="GO:0005886">
    <property type="term" value="C:plasma membrane"/>
    <property type="evidence" value="ECO:0007669"/>
    <property type="project" value="UniProtKB-SubCell"/>
</dbReference>
<keyword evidence="2" id="KW-0813">Transport</keyword>
<accession>A0A6J4L6L3</accession>
<dbReference type="SUPFAM" id="SSF90123">
    <property type="entry name" value="ABC transporter transmembrane region"/>
    <property type="match status" value="1"/>
</dbReference>
<evidence type="ECO:0000256" key="6">
    <source>
        <dbReference type="ARBA" id="ARBA00022840"/>
    </source>
</evidence>
<evidence type="ECO:0000256" key="5">
    <source>
        <dbReference type="ARBA" id="ARBA00022741"/>
    </source>
</evidence>
<dbReference type="InterPro" id="IPR003593">
    <property type="entry name" value="AAA+_ATPase"/>
</dbReference>
<evidence type="ECO:0000256" key="4">
    <source>
        <dbReference type="ARBA" id="ARBA00022692"/>
    </source>
</evidence>
<dbReference type="Gene3D" id="3.40.50.300">
    <property type="entry name" value="P-loop containing nucleotide triphosphate hydrolases"/>
    <property type="match status" value="1"/>
</dbReference>
<dbReference type="GO" id="GO:0030256">
    <property type="term" value="C:type I protein secretion system complex"/>
    <property type="evidence" value="ECO:0007669"/>
    <property type="project" value="InterPro"/>
</dbReference>
<organism evidence="13">
    <name type="scientific">uncultured Gemmatimonadota bacterium</name>
    <dbReference type="NCBI Taxonomy" id="203437"/>
    <lineage>
        <taxon>Bacteria</taxon>
        <taxon>Pseudomonadati</taxon>
        <taxon>Gemmatimonadota</taxon>
        <taxon>environmental samples</taxon>
    </lineage>
</organism>
<feature type="transmembrane region" description="Helical" evidence="9">
    <location>
        <begin position="309"/>
        <end position="329"/>
    </location>
</feature>
<dbReference type="InterPro" id="IPR036640">
    <property type="entry name" value="ABC1_TM_sf"/>
</dbReference>
<gene>
    <name evidence="13" type="ORF">AVDCRST_MAG68-2198</name>
</gene>
<dbReference type="PROSITE" id="PS50929">
    <property type="entry name" value="ABC_TM1F"/>
    <property type="match status" value="1"/>
</dbReference>
<dbReference type="Pfam" id="PF00005">
    <property type="entry name" value="ABC_tran"/>
    <property type="match status" value="1"/>
</dbReference>
<dbReference type="InterPro" id="IPR011527">
    <property type="entry name" value="ABC1_TM_dom"/>
</dbReference>
<dbReference type="PANTHER" id="PTHR24221">
    <property type="entry name" value="ATP-BINDING CASSETTE SUB-FAMILY B"/>
    <property type="match status" value="1"/>
</dbReference>
<evidence type="ECO:0000256" key="7">
    <source>
        <dbReference type="ARBA" id="ARBA00022989"/>
    </source>
</evidence>
<dbReference type="Gene3D" id="1.20.1560.10">
    <property type="entry name" value="ABC transporter type 1, transmembrane domain"/>
    <property type="match status" value="1"/>
</dbReference>
<dbReference type="InterPro" id="IPR039421">
    <property type="entry name" value="Type_1_exporter"/>
</dbReference>
<keyword evidence="5" id="KW-0547">Nucleotide-binding</keyword>
<feature type="domain" description="ABC transmembrane type-1" evidence="11">
    <location>
        <begin position="171"/>
        <end position="450"/>
    </location>
</feature>
<evidence type="ECO:0000256" key="9">
    <source>
        <dbReference type="SAM" id="Phobius"/>
    </source>
</evidence>
<evidence type="ECO:0000313" key="13">
    <source>
        <dbReference type="EMBL" id="CAA9325288.1"/>
    </source>
</evidence>
<dbReference type="Gene3D" id="3.90.70.10">
    <property type="entry name" value="Cysteine proteinases"/>
    <property type="match status" value="1"/>
</dbReference>
<proteinExistence type="predicted"/>
<dbReference type="GO" id="GO:0030253">
    <property type="term" value="P:protein secretion by the type I secretion system"/>
    <property type="evidence" value="ECO:0007669"/>
    <property type="project" value="InterPro"/>
</dbReference>
<dbReference type="PROSITE" id="PS00211">
    <property type="entry name" value="ABC_TRANSPORTER_1"/>
    <property type="match status" value="1"/>
</dbReference>